<dbReference type="InterPro" id="IPR050925">
    <property type="entry name" value="Rhomboid_protease_S54"/>
</dbReference>
<dbReference type="GO" id="GO:0004252">
    <property type="term" value="F:serine-type endopeptidase activity"/>
    <property type="evidence" value="ECO:0007669"/>
    <property type="project" value="InterPro"/>
</dbReference>
<keyword evidence="4" id="KW-0378">Hydrolase</keyword>
<sequence length="205" mass="23206">MSTTIIIIIVTCIVSIPAFNNPSRMYAWMFNPYQILHRKQYYRMITSGFLHADYVHLIFNMLTLYFFGDAVEYYFNQLTNYGTFLYVGLYLSAIVVSDIPSLLKHKGNPNYNALGASGAVSAVVFSSILFNPMTDLCLYGLLCLPGFIFGAIYVIYSYYKGKQQGDNVNHDAHLFGALYGVIITIAIWPGVIMHFIDQLSTFSLF</sequence>
<keyword evidence="10" id="KW-1185">Reference proteome</keyword>
<dbReference type="RefSeq" id="WP_085516762.1">
    <property type="nucleotide sequence ID" value="NZ_FXAW01000003.1"/>
</dbReference>
<dbReference type="InterPro" id="IPR022764">
    <property type="entry name" value="Peptidase_S54_rhomboid_dom"/>
</dbReference>
<evidence type="ECO:0000256" key="1">
    <source>
        <dbReference type="ARBA" id="ARBA00004141"/>
    </source>
</evidence>
<keyword evidence="6 7" id="KW-0472">Membrane</keyword>
<evidence type="ECO:0000259" key="8">
    <source>
        <dbReference type="Pfam" id="PF01694"/>
    </source>
</evidence>
<evidence type="ECO:0000256" key="3">
    <source>
        <dbReference type="ARBA" id="ARBA00022692"/>
    </source>
</evidence>
<evidence type="ECO:0000256" key="4">
    <source>
        <dbReference type="ARBA" id="ARBA00022801"/>
    </source>
</evidence>
<reference evidence="10" key="1">
    <citation type="submission" date="2017-04" db="EMBL/GenBank/DDBJ databases">
        <authorList>
            <person name="Varghese N."/>
            <person name="Submissions S."/>
        </authorList>
    </citation>
    <scope>NUCLEOTIDE SEQUENCE [LARGE SCALE GENOMIC DNA]</scope>
    <source>
        <strain evidence="10">DSM 4125</strain>
    </source>
</reference>
<dbReference type="PANTHER" id="PTHR43731:SF14">
    <property type="entry name" value="PRESENILIN-ASSOCIATED RHOMBOID-LIKE PROTEIN, MITOCHONDRIAL"/>
    <property type="match status" value="1"/>
</dbReference>
<feature type="transmembrane region" description="Helical" evidence="7">
    <location>
        <begin position="111"/>
        <end position="130"/>
    </location>
</feature>
<dbReference type="GO" id="GO:0016020">
    <property type="term" value="C:membrane"/>
    <property type="evidence" value="ECO:0007669"/>
    <property type="project" value="UniProtKB-SubCell"/>
</dbReference>
<feature type="domain" description="Peptidase S54 rhomboid" evidence="8">
    <location>
        <begin position="39"/>
        <end position="188"/>
    </location>
</feature>
<dbReference type="EMBL" id="FXAW01000003">
    <property type="protein sequence ID" value="SMG29483.1"/>
    <property type="molecule type" value="Genomic_DNA"/>
</dbReference>
<evidence type="ECO:0000256" key="6">
    <source>
        <dbReference type="ARBA" id="ARBA00023136"/>
    </source>
</evidence>
<name>A0A1X7JNL0_9BACT</name>
<feature type="transmembrane region" description="Helical" evidence="7">
    <location>
        <begin position="177"/>
        <end position="196"/>
    </location>
</feature>
<organism evidence="9 10">
    <name type="scientific">Marivirga sericea</name>
    <dbReference type="NCBI Taxonomy" id="1028"/>
    <lineage>
        <taxon>Bacteria</taxon>
        <taxon>Pseudomonadati</taxon>
        <taxon>Bacteroidota</taxon>
        <taxon>Cytophagia</taxon>
        <taxon>Cytophagales</taxon>
        <taxon>Marivirgaceae</taxon>
        <taxon>Marivirga</taxon>
    </lineage>
</organism>
<evidence type="ECO:0000256" key="5">
    <source>
        <dbReference type="ARBA" id="ARBA00022989"/>
    </source>
</evidence>
<keyword evidence="3 7" id="KW-0812">Transmembrane</keyword>
<keyword evidence="5 7" id="KW-1133">Transmembrane helix</keyword>
<comment type="subcellular location">
    <subcellularLocation>
        <location evidence="1">Membrane</location>
        <topology evidence="1">Multi-pass membrane protein</topology>
    </subcellularLocation>
</comment>
<feature type="transmembrane region" description="Helical" evidence="7">
    <location>
        <begin position="48"/>
        <end position="68"/>
    </location>
</feature>
<protein>
    <submittedName>
        <fullName evidence="9">Rhomboid family protein</fullName>
    </submittedName>
</protein>
<dbReference type="STRING" id="1028.SAMN05661096_01848"/>
<dbReference type="PANTHER" id="PTHR43731">
    <property type="entry name" value="RHOMBOID PROTEASE"/>
    <property type="match status" value="1"/>
</dbReference>
<dbReference type="OrthoDB" id="9807874at2"/>
<accession>A0A1X7JNL0</accession>
<evidence type="ECO:0000313" key="10">
    <source>
        <dbReference type="Proteomes" id="UP000193804"/>
    </source>
</evidence>
<feature type="transmembrane region" description="Helical" evidence="7">
    <location>
        <begin position="6"/>
        <end position="27"/>
    </location>
</feature>
<dbReference type="InterPro" id="IPR035952">
    <property type="entry name" value="Rhomboid-like_sf"/>
</dbReference>
<dbReference type="Proteomes" id="UP000193804">
    <property type="component" value="Unassembled WGS sequence"/>
</dbReference>
<dbReference type="SUPFAM" id="SSF144091">
    <property type="entry name" value="Rhomboid-like"/>
    <property type="match status" value="1"/>
</dbReference>
<evidence type="ECO:0000256" key="7">
    <source>
        <dbReference type="SAM" id="Phobius"/>
    </source>
</evidence>
<dbReference type="Gene3D" id="1.20.1540.10">
    <property type="entry name" value="Rhomboid-like"/>
    <property type="match status" value="1"/>
</dbReference>
<dbReference type="Pfam" id="PF01694">
    <property type="entry name" value="Rhomboid"/>
    <property type="match status" value="1"/>
</dbReference>
<proteinExistence type="inferred from homology"/>
<evidence type="ECO:0000256" key="2">
    <source>
        <dbReference type="ARBA" id="ARBA00009045"/>
    </source>
</evidence>
<comment type="similarity">
    <text evidence="2">Belongs to the peptidase S54 family.</text>
</comment>
<evidence type="ECO:0000313" key="9">
    <source>
        <dbReference type="EMBL" id="SMG29483.1"/>
    </source>
</evidence>
<feature type="transmembrane region" description="Helical" evidence="7">
    <location>
        <begin position="80"/>
        <end position="99"/>
    </location>
</feature>
<dbReference type="AlphaFoldDB" id="A0A1X7JNL0"/>
<gene>
    <name evidence="9" type="ORF">SAMN05661096_01848</name>
</gene>
<feature type="transmembrane region" description="Helical" evidence="7">
    <location>
        <begin position="136"/>
        <end position="156"/>
    </location>
</feature>